<gene>
    <name evidence="1" type="ORF">BDN72DRAFT_830108</name>
</gene>
<evidence type="ECO:0000313" key="2">
    <source>
        <dbReference type="Proteomes" id="UP000308600"/>
    </source>
</evidence>
<organism evidence="1 2">
    <name type="scientific">Pluteus cervinus</name>
    <dbReference type="NCBI Taxonomy" id="181527"/>
    <lineage>
        <taxon>Eukaryota</taxon>
        <taxon>Fungi</taxon>
        <taxon>Dikarya</taxon>
        <taxon>Basidiomycota</taxon>
        <taxon>Agaricomycotina</taxon>
        <taxon>Agaricomycetes</taxon>
        <taxon>Agaricomycetidae</taxon>
        <taxon>Agaricales</taxon>
        <taxon>Pluteineae</taxon>
        <taxon>Pluteaceae</taxon>
        <taxon>Pluteus</taxon>
    </lineage>
</organism>
<accession>A0ACD3BH99</accession>
<reference evidence="1 2" key="1">
    <citation type="journal article" date="2019" name="Nat. Ecol. Evol.">
        <title>Megaphylogeny resolves global patterns of mushroom evolution.</title>
        <authorList>
            <person name="Varga T."/>
            <person name="Krizsan K."/>
            <person name="Foldi C."/>
            <person name="Dima B."/>
            <person name="Sanchez-Garcia M."/>
            <person name="Sanchez-Ramirez S."/>
            <person name="Szollosi G.J."/>
            <person name="Szarkandi J.G."/>
            <person name="Papp V."/>
            <person name="Albert L."/>
            <person name="Andreopoulos W."/>
            <person name="Angelini C."/>
            <person name="Antonin V."/>
            <person name="Barry K.W."/>
            <person name="Bougher N.L."/>
            <person name="Buchanan P."/>
            <person name="Buyck B."/>
            <person name="Bense V."/>
            <person name="Catcheside P."/>
            <person name="Chovatia M."/>
            <person name="Cooper J."/>
            <person name="Damon W."/>
            <person name="Desjardin D."/>
            <person name="Finy P."/>
            <person name="Geml J."/>
            <person name="Haridas S."/>
            <person name="Hughes K."/>
            <person name="Justo A."/>
            <person name="Karasinski D."/>
            <person name="Kautmanova I."/>
            <person name="Kiss B."/>
            <person name="Kocsube S."/>
            <person name="Kotiranta H."/>
            <person name="LaButti K.M."/>
            <person name="Lechner B.E."/>
            <person name="Liimatainen K."/>
            <person name="Lipzen A."/>
            <person name="Lukacs Z."/>
            <person name="Mihaltcheva S."/>
            <person name="Morgado L.N."/>
            <person name="Niskanen T."/>
            <person name="Noordeloos M.E."/>
            <person name="Ohm R.A."/>
            <person name="Ortiz-Santana B."/>
            <person name="Ovrebo C."/>
            <person name="Racz N."/>
            <person name="Riley R."/>
            <person name="Savchenko A."/>
            <person name="Shiryaev A."/>
            <person name="Soop K."/>
            <person name="Spirin V."/>
            <person name="Szebenyi C."/>
            <person name="Tomsovsky M."/>
            <person name="Tulloss R.E."/>
            <person name="Uehling J."/>
            <person name="Grigoriev I.V."/>
            <person name="Vagvolgyi C."/>
            <person name="Papp T."/>
            <person name="Martin F.M."/>
            <person name="Miettinen O."/>
            <person name="Hibbett D.S."/>
            <person name="Nagy L.G."/>
        </authorList>
    </citation>
    <scope>NUCLEOTIDE SEQUENCE [LARGE SCALE GENOMIC DNA]</scope>
    <source>
        <strain evidence="1 2">NL-1719</strain>
    </source>
</reference>
<dbReference type="EMBL" id="ML208259">
    <property type="protein sequence ID" value="TFK76937.1"/>
    <property type="molecule type" value="Genomic_DNA"/>
</dbReference>
<name>A0ACD3BH99_9AGAR</name>
<sequence>MPNSNTPNSPPESGFVPRKEFIRERATPNHFALLAIAGPNLLRFFAFPRAVISLIDTFLKQHYPYNAIREDSTQNMCEFVLTGRPWTTPKAVSTEKLLLDVMAYICRNGYLFVSTIDYGRESDDRLTIAFSKPSTTPIGSYAGTPLPGTPLVDGYPADKAKSMRCPFALSFASATLLHVISPPLHCTPAILQAVRGSWPRGVISERKVGTNCYEFKLKGYKWFQEDTFAADSLQYILSLLSILDGESFSLLTSLSLTNRSRVKDLWIFSGTSQSMVEDSTMVDSSPPSILTSSHPDIRRRRASIDPPGPGTFPHHRRLGSDFPPVSTYPSHINHQRANTEDLARQAYSNRKPVQRGHMTINEFAARAQLPSTVPSEVDNMTGVGVGTRQVSVGIPHEIWPEYHQSPQSEISPILTTSAHPGRGSRGPSTPVDQQPQVISQLLGPNAFRDSRISSSSDGSGSSRPKSAGAVGPDTDHHNRGDSPVAIQSSPVRRQPQTADESFGSSTAGDNRSIALGLGSKVLNTQALHQVGSLVESPAYKNADLAQRKSEAGVISVIDSGPMGSMPPLPTQRRPQNKERKKSSSSEKKEKVGHGWVLVNYEHKGSPPVTDTGHGTASGESHKTPFRPPESPWPTQKGSSMANRKVLSKPPPQYYEQPSPVAGNATTKPAQEAGVKRMFSLSRKNSQSGSPSGSKSKNKAPDKNQAGPGFRQKLQNVGTPEAPRNEHKRRSLD</sequence>
<proteinExistence type="predicted"/>
<evidence type="ECO:0000313" key="1">
    <source>
        <dbReference type="EMBL" id="TFK76937.1"/>
    </source>
</evidence>
<keyword evidence="2" id="KW-1185">Reference proteome</keyword>
<dbReference type="Proteomes" id="UP000308600">
    <property type="component" value="Unassembled WGS sequence"/>
</dbReference>
<protein>
    <submittedName>
        <fullName evidence="1">Uncharacterized protein</fullName>
    </submittedName>
</protein>